<reference evidence="2 3" key="1">
    <citation type="submission" date="2019-03" db="EMBL/GenBank/DDBJ databases">
        <title>First draft genome of Liparis tanakae, snailfish: a comprehensive survey of snailfish specific genes.</title>
        <authorList>
            <person name="Kim W."/>
            <person name="Song I."/>
            <person name="Jeong J.-H."/>
            <person name="Kim D."/>
            <person name="Kim S."/>
            <person name="Ryu S."/>
            <person name="Song J.Y."/>
            <person name="Lee S.K."/>
        </authorList>
    </citation>
    <scope>NUCLEOTIDE SEQUENCE [LARGE SCALE GENOMIC DNA]</scope>
    <source>
        <tissue evidence="2">Muscle</tissue>
    </source>
</reference>
<evidence type="ECO:0000313" key="3">
    <source>
        <dbReference type="Proteomes" id="UP000314294"/>
    </source>
</evidence>
<evidence type="ECO:0000313" key="2">
    <source>
        <dbReference type="EMBL" id="TNN29534.1"/>
    </source>
</evidence>
<gene>
    <name evidence="2" type="ORF">EYF80_060317</name>
</gene>
<dbReference type="EMBL" id="SRLO01005528">
    <property type="protein sequence ID" value="TNN29534.1"/>
    <property type="molecule type" value="Genomic_DNA"/>
</dbReference>
<keyword evidence="3" id="KW-1185">Reference proteome</keyword>
<feature type="region of interest" description="Disordered" evidence="1">
    <location>
        <begin position="1"/>
        <end position="32"/>
    </location>
</feature>
<proteinExistence type="predicted"/>
<comment type="caution">
    <text evidence="2">The sequence shown here is derived from an EMBL/GenBank/DDBJ whole genome shotgun (WGS) entry which is preliminary data.</text>
</comment>
<organism evidence="2 3">
    <name type="scientific">Liparis tanakae</name>
    <name type="common">Tanaka's snailfish</name>
    <dbReference type="NCBI Taxonomy" id="230148"/>
    <lineage>
        <taxon>Eukaryota</taxon>
        <taxon>Metazoa</taxon>
        <taxon>Chordata</taxon>
        <taxon>Craniata</taxon>
        <taxon>Vertebrata</taxon>
        <taxon>Euteleostomi</taxon>
        <taxon>Actinopterygii</taxon>
        <taxon>Neopterygii</taxon>
        <taxon>Teleostei</taxon>
        <taxon>Neoteleostei</taxon>
        <taxon>Acanthomorphata</taxon>
        <taxon>Eupercaria</taxon>
        <taxon>Perciformes</taxon>
        <taxon>Cottioidei</taxon>
        <taxon>Cottales</taxon>
        <taxon>Liparidae</taxon>
        <taxon>Liparis</taxon>
    </lineage>
</organism>
<sequence length="32" mass="3620">MADEAGARGVTLSTLTSSRGRRVEGRREEREW</sequence>
<name>A0A4Z2EM65_9TELE</name>
<dbReference type="AlphaFoldDB" id="A0A4Z2EM65"/>
<accession>A0A4Z2EM65</accession>
<evidence type="ECO:0000256" key="1">
    <source>
        <dbReference type="SAM" id="MobiDB-lite"/>
    </source>
</evidence>
<feature type="compositionally biased region" description="Basic and acidic residues" evidence="1">
    <location>
        <begin position="21"/>
        <end position="32"/>
    </location>
</feature>
<protein>
    <submittedName>
        <fullName evidence="2">Uncharacterized protein</fullName>
    </submittedName>
</protein>
<dbReference type="Proteomes" id="UP000314294">
    <property type="component" value="Unassembled WGS sequence"/>
</dbReference>